<comment type="caution">
    <text evidence="1">The sequence shown here is derived from an EMBL/GenBank/DDBJ whole genome shotgun (WGS) entry which is preliminary data.</text>
</comment>
<dbReference type="EMBL" id="JAPQKL010000002">
    <property type="protein sequence ID" value="KAJ5143824.1"/>
    <property type="molecule type" value="Genomic_DNA"/>
</dbReference>
<sequence>MWNIQLVPSFGSTLETLETQRFEMCVISERMPVSTRSTAQKLWDGTMFHDPTQITAAVH</sequence>
<dbReference type="Proteomes" id="UP001149079">
    <property type="component" value="Unassembled WGS sequence"/>
</dbReference>
<dbReference type="RefSeq" id="XP_056525468.1">
    <property type="nucleotide sequence ID" value="XM_056663355.1"/>
</dbReference>
<accession>A0A9W9HC95</accession>
<name>A0A9W9HC95_9EURO</name>
<dbReference type="AlphaFoldDB" id="A0A9W9HC95"/>
<protein>
    <submittedName>
        <fullName evidence="1">Uncharacterized protein</fullName>
    </submittedName>
</protein>
<organism evidence="1 2">
    <name type="scientific">Penicillium bovifimosum</name>
    <dbReference type="NCBI Taxonomy" id="126998"/>
    <lineage>
        <taxon>Eukaryota</taxon>
        <taxon>Fungi</taxon>
        <taxon>Dikarya</taxon>
        <taxon>Ascomycota</taxon>
        <taxon>Pezizomycotina</taxon>
        <taxon>Eurotiomycetes</taxon>
        <taxon>Eurotiomycetidae</taxon>
        <taxon>Eurotiales</taxon>
        <taxon>Aspergillaceae</taxon>
        <taxon>Penicillium</taxon>
    </lineage>
</organism>
<gene>
    <name evidence="1" type="ORF">N7515_002611</name>
</gene>
<keyword evidence="2" id="KW-1185">Reference proteome</keyword>
<evidence type="ECO:0000313" key="2">
    <source>
        <dbReference type="Proteomes" id="UP001149079"/>
    </source>
</evidence>
<reference evidence="1" key="2">
    <citation type="journal article" date="2023" name="IMA Fungus">
        <title>Comparative genomic study of the Penicillium genus elucidates a diverse pangenome and 15 lateral gene transfer events.</title>
        <authorList>
            <person name="Petersen C."/>
            <person name="Sorensen T."/>
            <person name="Nielsen M.R."/>
            <person name="Sondergaard T.E."/>
            <person name="Sorensen J.L."/>
            <person name="Fitzpatrick D.A."/>
            <person name="Frisvad J.C."/>
            <person name="Nielsen K.L."/>
        </authorList>
    </citation>
    <scope>NUCLEOTIDE SEQUENCE</scope>
    <source>
        <strain evidence="1">IBT 22155</strain>
    </source>
</reference>
<proteinExistence type="predicted"/>
<dbReference type="GeneID" id="81402525"/>
<reference evidence="1" key="1">
    <citation type="submission" date="2022-11" db="EMBL/GenBank/DDBJ databases">
        <authorList>
            <person name="Petersen C."/>
        </authorList>
    </citation>
    <scope>NUCLEOTIDE SEQUENCE</scope>
    <source>
        <strain evidence="1">IBT 22155</strain>
    </source>
</reference>
<evidence type="ECO:0000313" key="1">
    <source>
        <dbReference type="EMBL" id="KAJ5143824.1"/>
    </source>
</evidence>